<organism evidence="5 6">
    <name type="scientific">Glycomyces sambucus</name>
    <dbReference type="NCBI Taxonomy" id="380244"/>
    <lineage>
        <taxon>Bacteria</taxon>
        <taxon>Bacillati</taxon>
        <taxon>Actinomycetota</taxon>
        <taxon>Actinomycetes</taxon>
        <taxon>Glycomycetales</taxon>
        <taxon>Glycomycetaceae</taxon>
        <taxon>Glycomyces</taxon>
    </lineage>
</organism>
<accession>A0A1G9CPA0</accession>
<evidence type="ECO:0000256" key="2">
    <source>
        <dbReference type="ARBA" id="ARBA00023315"/>
    </source>
</evidence>
<keyword evidence="5" id="KW-0689">Ribosomal protein</keyword>
<dbReference type="InterPro" id="IPR000182">
    <property type="entry name" value="GNAT_dom"/>
</dbReference>
<dbReference type="Proteomes" id="UP000198662">
    <property type="component" value="Unassembled WGS sequence"/>
</dbReference>
<dbReference type="GO" id="GO:0005840">
    <property type="term" value="C:ribosome"/>
    <property type="evidence" value="ECO:0007669"/>
    <property type="project" value="UniProtKB-KW"/>
</dbReference>
<proteinExistence type="inferred from homology"/>
<feature type="domain" description="N-acetyltransferase" evidence="4">
    <location>
        <begin position="2"/>
        <end position="170"/>
    </location>
</feature>
<sequence>MITIRPVRSSDAAAIAALRLANREYLTPWEPARSDEQFTEEGVAGTLATAIADAQAGTGRSHVILDGERIVGQMMLNSVIRGAFQSCSLGYWVAESEAGRGVATEAVRLAKAVAFGELGLHRVQGETLAHNLGSQKVLERNGFVRYGLAPQYLKIADRWQDHVLYQALNPDMA</sequence>
<evidence type="ECO:0000259" key="4">
    <source>
        <dbReference type="PROSITE" id="PS51186"/>
    </source>
</evidence>
<dbReference type="Pfam" id="PF13302">
    <property type="entry name" value="Acetyltransf_3"/>
    <property type="match status" value="1"/>
</dbReference>
<evidence type="ECO:0000256" key="3">
    <source>
        <dbReference type="ARBA" id="ARBA00038502"/>
    </source>
</evidence>
<protein>
    <submittedName>
        <fullName evidence="5">[SSU ribosomal protein S5P]-alanine acetyltransferase</fullName>
    </submittedName>
</protein>
<dbReference type="InterPro" id="IPR051531">
    <property type="entry name" value="N-acetyltransferase"/>
</dbReference>
<name>A0A1G9CPA0_9ACTN</name>
<evidence type="ECO:0000313" key="6">
    <source>
        <dbReference type="Proteomes" id="UP000198662"/>
    </source>
</evidence>
<keyword evidence="6" id="KW-1185">Reference proteome</keyword>
<dbReference type="Gene3D" id="3.40.630.30">
    <property type="match status" value="1"/>
</dbReference>
<evidence type="ECO:0000313" key="5">
    <source>
        <dbReference type="EMBL" id="SDK53429.1"/>
    </source>
</evidence>
<dbReference type="PANTHER" id="PTHR43792">
    <property type="entry name" value="GNAT FAMILY, PUTATIVE (AFU_ORTHOLOGUE AFUA_3G00765)-RELATED-RELATED"/>
    <property type="match status" value="1"/>
</dbReference>
<dbReference type="SUPFAM" id="SSF55729">
    <property type="entry name" value="Acyl-CoA N-acyltransferases (Nat)"/>
    <property type="match status" value="1"/>
</dbReference>
<dbReference type="PANTHER" id="PTHR43792:SF8">
    <property type="entry name" value="[RIBOSOMAL PROTEIN US5]-ALANINE N-ACETYLTRANSFERASE"/>
    <property type="match status" value="1"/>
</dbReference>
<dbReference type="InterPro" id="IPR016181">
    <property type="entry name" value="Acyl_CoA_acyltransferase"/>
</dbReference>
<dbReference type="AlphaFoldDB" id="A0A1G9CPA0"/>
<keyword evidence="5" id="KW-0687">Ribonucleoprotein</keyword>
<keyword evidence="2" id="KW-0012">Acyltransferase</keyword>
<gene>
    <name evidence="5" type="ORF">SAMN05216298_0444</name>
</gene>
<keyword evidence="1 5" id="KW-0808">Transferase</keyword>
<reference evidence="6" key="1">
    <citation type="submission" date="2016-10" db="EMBL/GenBank/DDBJ databases">
        <authorList>
            <person name="Varghese N."/>
            <person name="Submissions S."/>
        </authorList>
    </citation>
    <scope>NUCLEOTIDE SEQUENCE [LARGE SCALE GENOMIC DNA]</scope>
    <source>
        <strain evidence="6">CGMCC 4.3147</strain>
    </source>
</reference>
<dbReference type="GO" id="GO:0008999">
    <property type="term" value="F:protein-N-terminal-alanine acetyltransferase activity"/>
    <property type="evidence" value="ECO:0007669"/>
    <property type="project" value="TreeGrafter"/>
</dbReference>
<dbReference type="EMBL" id="FNGF01000001">
    <property type="protein sequence ID" value="SDK53429.1"/>
    <property type="molecule type" value="Genomic_DNA"/>
</dbReference>
<dbReference type="RefSeq" id="WP_218126140.1">
    <property type="nucleotide sequence ID" value="NZ_FNGF01000001.1"/>
</dbReference>
<dbReference type="GO" id="GO:0005737">
    <property type="term" value="C:cytoplasm"/>
    <property type="evidence" value="ECO:0007669"/>
    <property type="project" value="TreeGrafter"/>
</dbReference>
<dbReference type="PROSITE" id="PS51186">
    <property type="entry name" value="GNAT"/>
    <property type="match status" value="1"/>
</dbReference>
<evidence type="ECO:0000256" key="1">
    <source>
        <dbReference type="ARBA" id="ARBA00022679"/>
    </source>
</evidence>
<comment type="similarity">
    <text evidence="3">Belongs to the acetyltransferase family. RimJ subfamily.</text>
</comment>
<dbReference type="STRING" id="380244.SAMN05216298_0444"/>